<keyword evidence="3" id="KW-1185">Reference proteome</keyword>
<protein>
    <submittedName>
        <fullName evidence="2">Beta-alanyl-CoA:ammonia lyase</fullName>
    </submittedName>
</protein>
<comment type="caution">
    <text evidence="2">The sequence shown here is derived from an EMBL/GenBank/DDBJ whole genome shotgun (WGS) entry which is preliminary data.</text>
</comment>
<name>F7NMW4_9FIRM</name>
<organism evidence="2 3">
    <name type="scientific">Acetonema longum DSM 6540</name>
    <dbReference type="NCBI Taxonomy" id="1009370"/>
    <lineage>
        <taxon>Bacteria</taxon>
        <taxon>Bacillati</taxon>
        <taxon>Bacillota</taxon>
        <taxon>Negativicutes</taxon>
        <taxon>Acetonemataceae</taxon>
        <taxon>Acetonema</taxon>
    </lineage>
</organism>
<dbReference type="Gene3D" id="3.10.129.10">
    <property type="entry name" value="Hotdog Thioesterase"/>
    <property type="match status" value="1"/>
</dbReference>
<dbReference type="OrthoDB" id="5510361at2"/>
<evidence type="ECO:0000259" key="1">
    <source>
        <dbReference type="Pfam" id="PF03061"/>
    </source>
</evidence>
<evidence type="ECO:0000313" key="2">
    <source>
        <dbReference type="EMBL" id="EGO62608.1"/>
    </source>
</evidence>
<dbReference type="Pfam" id="PF03061">
    <property type="entry name" value="4HBT"/>
    <property type="match status" value="1"/>
</dbReference>
<proteinExistence type="predicted"/>
<dbReference type="EMBL" id="AFGF01000193">
    <property type="protein sequence ID" value="EGO62608.1"/>
    <property type="molecule type" value="Genomic_DNA"/>
</dbReference>
<dbReference type="InterPro" id="IPR006683">
    <property type="entry name" value="Thioestr_dom"/>
</dbReference>
<keyword evidence="2" id="KW-0456">Lyase</keyword>
<dbReference type="CDD" id="cd03440">
    <property type="entry name" value="hot_dog"/>
    <property type="match status" value="1"/>
</dbReference>
<accession>F7NMW4</accession>
<feature type="domain" description="Thioesterase" evidence="1">
    <location>
        <begin position="23"/>
        <end position="91"/>
    </location>
</feature>
<dbReference type="AlphaFoldDB" id="F7NMW4"/>
<dbReference type="STRING" id="1009370.ALO_17236"/>
<dbReference type="Proteomes" id="UP000003240">
    <property type="component" value="Unassembled WGS sequence"/>
</dbReference>
<gene>
    <name evidence="2" type="ORF">ALO_17236</name>
</gene>
<sequence>MVGEKVILRARMSAGDAHYAGELVNGSKILDYFGDVGTELCIRFDGDESLFRSYDSVEFLAPVYAGDFMEYHGWIESAGASSRKMKFEAYKVIELARDPKLAISAANVLKEPLLVGKASGTLIVQKQFQRGHQDPKFAVKK</sequence>
<dbReference type="InterPro" id="IPR029069">
    <property type="entry name" value="HotDog_dom_sf"/>
</dbReference>
<dbReference type="RefSeq" id="WP_004098088.1">
    <property type="nucleotide sequence ID" value="NZ_AFGF01000193.1"/>
</dbReference>
<dbReference type="SUPFAM" id="SSF54637">
    <property type="entry name" value="Thioesterase/thiol ester dehydrase-isomerase"/>
    <property type="match status" value="1"/>
</dbReference>
<reference evidence="2 3" key="1">
    <citation type="journal article" date="2011" name="EMBO J.">
        <title>Structural diversity of bacterial flagellar motors.</title>
        <authorList>
            <person name="Chen S."/>
            <person name="Beeby M."/>
            <person name="Murphy G.E."/>
            <person name="Leadbetter J.R."/>
            <person name="Hendrixson D.R."/>
            <person name="Briegel A."/>
            <person name="Li Z."/>
            <person name="Shi J."/>
            <person name="Tocheva E.I."/>
            <person name="Muller A."/>
            <person name="Dobro M.J."/>
            <person name="Jensen G.J."/>
        </authorList>
    </citation>
    <scope>NUCLEOTIDE SEQUENCE [LARGE SCALE GENOMIC DNA]</scope>
    <source>
        <strain evidence="2 3">DSM 6540</strain>
    </source>
</reference>
<evidence type="ECO:0000313" key="3">
    <source>
        <dbReference type="Proteomes" id="UP000003240"/>
    </source>
</evidence>
<dbReference type="GO" id="GO:0016829">
    <property type="term" value="F:lyase activity"/>
    <property type="evidence" value="ECO:0007669"/>
    <property type="project" value="UniProtKB-KW"/>
</dbReference>
<dbReference type="eggNOG" id="COG1607">
    <property type="taxonomic scope" value="Bacteria"/>
</dbReference>